<dbReference type="Proteomes" id="UP001060085">
    <property type="component" value="Linkage Group LG01"/>
</dbReference>
<keyword evidence="2" id="KW-1185">Reference proteome</keyword>
<proteinExistence type="predicted"/>
<accession>A0ACC0C710</accession>
<reference evidence="2" key="1">
    <citation type="journal article" date="2023" name="Nat. Plants">
        <title>Single-cell RNA sequencing provides a high-resolution roadmap for understanding the multicellular compartmentation of specialized metabolism.</title>
        <authorList>
            <person name="Sun S."/>
            <person name="Shen X."/>
            <person name="Li Y."/>
            <person name="Li Y."/>
            <person name="Wang S."/>
            <person name="Li R."/>
            <person name="Zhang H."/>
            <person name="Shen G."/>
            <person name="Guo B."/>
            <person name="Wei J."/>
            <person name="Xu J."/>
            <person name="St-Pierre B."/>
            <person name="Chen S."/>
            <person name="Sun C."/>
        </authorList>
    </citation>
    <scope>NUCLEOTIDE SEQUENCE [LARGE SCALE GENOMIC DNA]</scope>
</reference>
<gene>
    <name evidence="1" type="ORF">M9H77_01962</name>
</gene>
<protein>
    <submittedName>
        <fullName evidence="1">Uncharacterized protein</fullName>
    </submittedName>
</protein>
<name>A0ACC0C710_CATRO</name>
<comment type="caution">
    <text evidence="1">The sequence shown here is derived from an EMBL/GenBank/DDBJ whole genome shotgun (WGS) entry which is preliminary data.</text>
</comment>
<evidence type="ECO:0000313" key="2">
    <source>
        <dbReference type="Proteomes" id="UP001060085"/>
    </source>
</evidence>
<organism evidence="1 2">
    <name type="scientific">Catharanthus roseus</name>
    <name type="common">Madagascar periwinkle</name>
    <name type="synonym">Vinca rosea</name>
    <dbReference type="NCBI Taxonomy" id="4058"/>
    <lineage>
        <taxon>Eukaryota</taxon>
        <taxon>Viridiplantae</taxon>
        <taxon>Streptophyta</taxon>
        <taxon>Embryophyta</taxon>
        <taxon>Tracheophyta</taxon>
        <taxon>Spermatophyta</taxon>
        <taxon>Magnoliopsida</taxon>
        <taxon>eudicotyledons</taxon>
        <taxon>Gunneridae</taxon>
        <taxon>Pentapetalae</taxon>
        <taxon>asterids</taxon>
        <taxon>lamiids</taxon>
        <taxon>Gentianales</taxon>
        <taxon>Apocynaceae</taxon>
        <taxon>Rauvolfioideae</taxon>
        <taxon>Vinceae</taxon>
        <taxon>Catharanthinae</taxon>
        <taxon>Catharanthus</taxon>
    </lineage>
</organism>
<evidence type="ECO:0000313" key="1">
    <source>
        <dbReference type="EMBL" id="KAI5680735.1"/>
    </source>
</evidence>
<dbReference type="EMBL" id="CM044701">
    <property type="protein sequence ID" value="KAI5680735.1"/>
    <property type="molecule type" value="Genomic_DNA"/>
</dbReference>
<sequence>MKLPTHVEAVFICRRLSMTDYRRTAQVSSILPLSACYSCIAASPLSACCICLVASEVRPERRRDMPRPVSLLLHPGRVPRQAVLYVELRSHHSGYPTSHHSGHGQLFCSVHNCVHNNQKLQTQSSNQSIAIDQVPSMVSEPPCIKDYLDS</sequence>